<proteinExistence type="predicted"/>
<feature type="transmembrane region" description="Helical" evidence="1">
    <location>
        <begin position="228"/>
        <end position="249"/>
    </location>
</feature>
<dbReference type="PANTHER" id="PTHR32251:SF17">
    <property type="entry name" value="STEROID 5-ALPHA REDUCTASE C-TERMINAL DOMAIN-CONTAINING PROTEIN"/>
    <property type="match status" value="1"/>
</dbReference>
<evidence type="ECO:0000313" key="2">
    <source>
        <dbReference type="EMBL" id="KAF9533832.1"/>
    </source>
</evidence>
<dbReference type="PROSITE" id="PS50244">
    <property type="entry name" value="S5A_REDUCTASE"/>
    <property type="match status" value="1"/>
</dbReference>
<comment type="caution">
    <text evidence="2">The sequence shown here is derived from an EMBL/GenBank/DDBJ whole genome shotgun (WGS) entry which is preliminary data.</text>
</comment>
<keyword evidence="1" id="KW-1133">Transmembrane helix</keyword>
<accession>A0A9P6ES25</accession>
<dbReference type="EMBL" id="MU157827">
    <property type="protein sequence ID" value="KAF9533832.1"/>
    <property type="molecule type" value="Genomic_DNA"/>
</dbReference>
<dbReference type="Gene3D" id="1.20.120.1630">
    <property type="match status" value="1"/>
</dbReference>
<feature type="transmembrane region" description="Helical" evidence="1">
    <location>
        <begin position="6"/>
        <end position="27"/>
    </location>
</feature>
<organism evidence="2 3">
    <name type="scientific">Crepidotus variabilis</name>
    <dbReference type="NCBI Taxonomy" id="179855"/>
    <lineage>
        <taxon>Eukaryota</taxon>
        <taxon>Fungi</taxon>
        <taxon>Dikarya</taxon>
        <taxon>Basidiomycota</taxon>
        <taxon>Agaricomycotina</taxon>
        <taxon>Agaricomycetes</taxon>
        <taxon>Agaricomycetidae</taxon>
        <taxon>Agaricales</taxon>
        <taxon>Agaricineae</taxon>
        <taxon>Crepidotaceae</taxon>
        <taxon>Crepidotus</taxon>
    </lineage>
</organism>
<dbReference type="Pfam" id="PF06966">
    <property type="entry name" value="DUF1295"/>
    <property type="match status" value="1"/>
</dbReference>
<evidence type="ECO:0000256" key="1">
    <source>
        <dbReference type="SAM" id="Phobius"/>
    </source>
</evidence>
<keyword evidence="1" id="KW-0472">Membrane</keyword>
<feature type="transmembrane region" description="Helical" evidence="1">
    <location>
        <begin position="80"/>
        <end position="98"/>
    </location>
</feature>
<feature type="transmembrane region" description="Helical" evidence="1">
    <location>
        <begin position="34"/>
        <end position="53"/>
    </location>
</feature>
<dbReference type="GO" id="GO:0016020">
    <property type="term" value="C:membrane"/>
    <property type="evidence" value="ECO:0007669"/>
    <property type="project" value="TreeGrafter"/>
</dbReference>
<gene>
    <name evidence="2" type="ORF">CPB83DRAFT_902537</name>
</gene>
<dbReference type="OrthoDB" id="67965at2759"/>
<dbReference type="Proteomes" id="UP000807306">
    <property type="component" value="Unassembled WGS sequence"/>
</dbReference>
<name>A0A9P6ES25_9AGAR</name>
<keyword evidence="1" id="KW-0812">Transmembrane</keyword>
<evidence type="ECO:0008006" key="4">
    <source>
        <dbReference type="Google" id="ProtNLM"/>
    </source>
</evidence>
<protein>
    <recommendedName>
        <fullName evidence="4">Steroid 5-alpha reductase C-terminal domain-containing protein</fullName>
    </recommendedName>
</protein>
<keyword evidence="3" id="KW-1185">Reference proteome</keyword>
<dbReference type="InterPro" id="IPR010721">
    <property type="entry name" value="UstE-like"/>
</dbReference>
<sequence length="289" mass="32114">MPGVFSRLIPTIATAFGVEAFFAAIFVPQQNETYYDLCGSIGWASSALASLYYPALKAKYWDAVPNAVIPALSSFAPRQLLLSAALGIWTARLGYFLAERAIRHGGDSRFDKIKKKPTTFTIYWLMQSVWITTVGLPVFLVNVVPKVAHPPLGPRDYIGLGLLASSFLFEVVADRQKTEWRRAKNNKQHDEQFITSGLWSVSRHPNYLGEIGTWAGIYTLASSSLQTVVYPGGTLALAAISPLFLYGLLRYGSGVPPLERNGDKKYGSNPKWQEYKKNVPIFWPWGSTK</sequence>
<reference evidence="2" key="1">
    <citation type="submission" date="2020-11" db="EMBL/GenBank/DDBJ databases">
        <authorList>
            <consortium name="DOE Joint Genome Institute"/>
            <person name="Ahrendt S."/>
            <person name="Riley R."/>
            <person name="Andreopoulos W."/>
            <person name="Labutti K."/>
            <person name="Pangilinan J."/>
            <person name="Ruiz-Duenas F.J."/>
            <person name="Barrasa J.M."/>
            <person name="Sanchez-Garcia M."/>
            <person name="Camarero S."/>
            <person name="Miyauchi S."/>
            <person name="Serrano A."/>
            <person name="Linde D."/>
            <person name="Babiker R."/>
            <person name="Drula E."/>
            <person name="Ayuso-Fernandez I."/>
            <person name="Pacheco R."/>
            <person name="Padilla G."/>
            <person name="Ferreira P."/>
            <person name="Barriuso J."/>
            <person name="Kellner H."/>
            <person name="Castanera R."/>
            <person name="Alfaro M."/>
            <person name="Ramirez L."/>
            <person name="Pisabarro A.G."/>
            <person name="Kuo A."/>
            <person name="Tritt A."/>
            <person name="Lipzen A."/>
            <person name="He G."/>
            <person name="Yan M."/>
            <person name="Ng V."/>
            <person name="Cullen D."/>
            <person name="Martin F."/>
            <person name="Rosso M.-N."/>
            <person name="Henrissat B."/>
            <person name="Hibbett D."/>
            <person name="Martinez A.T."/>
            <person name="Grigoriev I.V."/>
        </authorList>
    </citation>
    <scope>NUCLEOTIDE SEQUENCE</scope>
    <source>
        <strain evidence="2">CBS 506.95</strain>
    </source>
</reference>
<feature type="transmembrane region" description="Helical" evidence="1">
    <location>
        <begin position="157"/>
        <end position="173"/>
    </location>
</feature>
<evidence type="ECO:0000313" key="3">
    <source>
        <dbReference type="Proteomes" id="UP000807306"/>
    </source>
</evidence>
<feature type="transmembrane region" description="Helical" evidence="1">
    <location>
        <begin position="119"/>
        <end position="145"/>
    </location>
</feature>
<dbReference type="AlphaFoldDB" id="A0A9P6ES25"/>
<dbReference type="PANTHER" id="PTHR32251">
    <property type="entry name" value="3-OXO-5-ALPHA-STEROID 4-DEHYDROGENASE"/>
    <property type="match status" value="1"/>
</dbReference>